<dbReference type="SUPFAM" id="SSF51182">
    <property type="entry name" value="RmlC-like cupins"/>
    <property type="match status" value="1"/>
</dbReference>
<name>A0AAE9XP17_9PROT</name>
<dbReference type="KEGG" id="gso:PH603_02115"/>
<protein>
    <submittedName>
        <fullName evidence="2">ChrR family anti-sigma-E factor</fullName>
    </submittedName>
</protein>
<evidence type="ECO:0000259" key="1">
    <source>
        <dbReference type="Pfam" id="PF12973"/>
    </source>
</evidence>
<dbReference type="InterPro" id="IPR012807">
    <property type="entry name" value="Anti-sigma_ChrR"/>
</dbReference>
<gene>
    <name evidence="2" type="ORF">PH603_02115</name>
</gene>
<dbReference type="Proteomes" id="UP001217500">
    <property type="component" value="Chromosome"/>
</dbReference>
<dbReference type="CDD" id="cd20301">
    <property type="entry name" value="cupin_ChrR"/>
    <property type="match status" value="1"/>
</dbReference>
<organism evidence="2 3">
    <name type="scientific">Gimibacter soli</name>
    <dbReference type="NCBI Taxonomy" id="3024400"/>
    <lineage>
        <taxon>Bacteria</taxon>
        <taxon>Pseudomonadati</taxon>
        <taxon>Pseudomonadota</taxon>
        <taxon>Alphaproteobacteria</taxon>
        <taxon>Kordiimonadales</taxon>
        <taxon>Temperatibacteraceae</taxon>
        <taxon>Gimibacter</taxon>
    </lineage>
</organism>
<dbReference type="EMBL" id="CP116805">
    <property type="protein sequence ID" value="WCL54552.1"/>
    <property type="molecule type" value="Genomic_DNA"/>
</dbReference>
<evidence type="ECO:0000313" key="2">
    <source>
        <dbReference type="EMBL" id="WCL54552.1"/>
    </source>
</evidence>
<dbReference type="InterPro" id="IPR025979">
    <property type="entry name" value="ChrR-like_cupin_dom"/>
</dbReference>
<dbReference type="RefSeq" id="WP_289504271.1">
    <property type="nucleotide sequence ID" value="NZ_CP116805.1"/>
</dbReference>
<sequence length="217" mass="23217">MPDKDMLATLVTDHMAGALPPPLMLFADSLIEINSEARRTHNSLMAAGGTLIDDMAPASLAPDLFDRLLDKLDAMPAEDEGSAVEDNGSDTDLPTALRASLPGPVAGLKWKRIGGGVREYPMVAGVRGYKISLLDIPPGQTIPMHTHRGREYTLVLRGSYTDTYGDMKTGDFICTTEADTHNPVADAATGCLCLAVLDAPLKFKGPLGWLINPFLKV</sequence>
<dbReference type="NCBIfam" id="TIGR02451">
    <property type="entry name" value="anti_sig_ChrR"/>
    <property type="match status" value="1"/>
</dbReference>
<dbReference type="InterPro" id="IPR014710">
    <property type="entry name" value="RmlC-like_jellyroll"/>
</dbReference>
<dbReference type="InterPro" id="IPR041916">
    <property type="entry name" value="Anti_sigma_zinc_sf"/>
</dbReference>
<dbReference type="Gene3D" id="2.60.120.10">
    <property type="entry name" value="Jelly Rolls"/>
    <property type="match status" value="1"/>
</dbReference>
<keyword evidence="3" id="KW-1185">Reference proteome</keyword>
<feature type="domain" description="ChrR-like cupin" evidence="1">
    <location>
        <begin position="107"/>
        <end position="195"/>
    </location>
</feature>
<reference evidence="2" key="1">
    <citation type="submission" date="2023-01" db="EMBL/GenBank/DDBJ databases">
        <title>The genome sequence of Kordiimonadaceae bacterium 6D33.</title>
        <authorList>
            <person name="Liu Y."/>
        </authorList>
    </citation>
    <scope>NUCLEOTIDE SEQUENCE</scope>
    <source>
        <strain evidence="2">6D33</strain>
    </source>
</reference>
<proteinExistence type="predicted"/>
<dbReference type="InterPro" id="IPR011051">
    <property type="entry name" value="RmlC_Cupin_sf"/>
</dbReference>
<dbReference type="AlphaFoldDB" id="A0AAE9XP17"/>
<dbReference type="Gene3D" id="1.10.10.1320">
    <property type="entry name" value="Anti-sigma factor, zinc-finger domain"/>
    <property type="match status" value="1"/>
</dbReference>
<dbReference type="Pfam" id="PF12973">
    <property type="entry name" value="Cupin_7"/>
    <property type="match status" value="1"/>
</dbReference>
<evidence type="ECO:0000313" key="3">
    <source>
        <dbReference type="Proteomes" id="UP001217500"/>
    </source>
</evidence>
<accession>A0AAE9XP17</accession>